<protein>
    <submittedName>
        <fullName evidence="3">Probable muscarinic acetylcholine receptor gar-1</fullName>
    </submittedName>
</protein>
<reference evidence="3" key="1">
    <citation type="submission" date="2025-08" db="UniProtKB">
        <authorList>
            <consortium name="RefSeq"/>
        </authorList>
    </citation>
    <scope>IDENTIFICATION</scope>
</reference>
<name>A0A1S4ES20_DIACI</name>
<gene>
    <name evidence="3" type="primary">LOC108254535</name>
</gene>
<keyword evidence="1" id="KW-0812">Transmembrane</keyword>
<evidence type="ECO:0000313" key="3">
    <source>
        <dbReference type="RefSeq" id="XP_017304989.1"/>
    </source>
</evidence>
<keyword evidence="3" id="KW-0675">Receptor</keyword>
<dbReference type="OMA" id="GDLRYMD"/>
<sequence>ECAVQFLKDPVFNTALIIGYYWTTLIVLFILYGGIYKVAYDMQKKSEAKQRKMQSMVALSAGAMSG</sequence>
<keyword evidence="1" id="KW-1133">Transmembrane helix</keyword>
<dbReference type="Gene3D" id="1.20.1070.10">
    <property type="entry name" value="Rhodopsin 7-helix transmembrane proteins"/>
    <property type="match status" value="1"/>
</dbReference>
<keyword evidence="1" id="KW-0472">Membrane</keyword>
<accession>A0A1S4ES20</accession>
<dbReference type="AlphaFoldDB" id="A0A1S4ES20"/>
<dbReference type="RefSeq" id="XP_017304989.1">
    <property type="nucleotide sequence ID" value="XM_017449500.1"/>
</dbReference>
<dbReference type="STRING" id="121845.A0A1S4ES20"/>
<keyword evidence="2" id="KW-1185">Reference proteome</keyword>
<feature type="non-terminal residue" evidence="3">
    <location>
        <position position="66"/>
    </location>
</feature>
<dbReference type="KEGG" id="dci:108254535"/>
<proteinExistence type="predicted"/>
<dbReference type="PaxDb" id="121845-A0A1S4ES20"/>
<dbReference type="Proteomes" id="UP000079169">
    <property type="component" value="Unplaced"/>
</dbReference>
<feature type="transmembrane region" description="Helical" evidence="1">
    <location>
        <begin position="20"/>
        <end position="39"/>
    </location>
</feature>
<dbReference type="GeneID" id="108254535"/>
<evidence type="ECO:0000313" key="2">
    <source>
        <dbReference type="Proteomes" id="UP000079169"/>
    </source>
</evidence>
<evidence type="ECO:0000256" key="1">
    <source>
        <dbReference type="SAM" id="Phobius"/>
    </source>
</evidence>
<feature type="non-terminal residue" evidence="3">
    <location>
        <position position="1"/>
    </location>
</feature>
<organism evidence="2 3">
    <name type="scientific">Diaphorina citri</name>
    <name type="common">Asian citrus psyllid</name>
    <dbReference type="NCBI Taxonomy" id="121845"/>
    <lineage>
        <taxon>Eukaryota</taxon>
        <taxon>Metazoa</taxon>
        <taxon>Ecdysozoa</taxon>
        <taxon>Arthropoda</taxon>
        <taxon>Hexapoda</taxon>
        <taxon>Insecta</taxon>
        <taxon>Pterygota</taxon>
        <taxon>Neoptera</taxon>
        <taxon>Paraneoptera</taxon>
        <taxon>Hemiptera</taxon>
        <taxon>Sternorrhyncha</taxon>
        <taxon>Psylloidea</taxon>
        <taxon>Psyllidae</taxon>
        <taxon>Diaphorininae</taxon>
        <taxon>Diaphorina</taxon>
    </lineage>
</organism>